<organism evidence="13 14">
    <name type="scientific">Candidatus Raskinella chloraquaticus</name>
    <dbReference type="NCBI Taxonomy" id="1951219"/>
    <lineage>
        <taxon>Bacteria</taxon>
        <taxon>Pseudomonadati</taxon>
        <taxon>Pseudomonadota</taxon>
        <taxon>Alphaproteobacteria</taxon>
        <taxon>Hyphomicrobiales</taxon>
        <taxon>Phreatobacteraceae</taxon>
        <taxon>Candidatus Raskinella</taxon>
    </lineage>
</organism>
<dbReference type="NCBIfam" id="TIGR01087">
    <property type="entry name" value="murD"/>
    <property type="match status" value="1"/>
</dbReference>
<dbReference type="Gene3D" id="3.40.50.720">
    <property type="entry name" value="NAD(P)-binding Rossmann-like Domain"/>
    <property type="match status" value="1"/>
</dbReference>
<evidence type="ECO:0000256" key="1">
    <source>
        <dbReference type="ARBA" id="ARBA00004496"/>
    </source>
</evidence>
<dbReference type="SUPFAM" id="SSF53623">
    <property type="entry name" value="MurD-like peptide ligases, catalytic domain"/>
    <property type="match status" value="1"/>
</dbReference>
<dbReference type="STRING" id="1827387.A4S15_08835"/>
<dbReference type="Pfam" id="PF08245">
    <property type="entry name" value="Mur_ligase_M"/>
    <property type="match status" value="1"/>
</dbReference>
<evidence type="ECO:0000313" key="13">
    <source>
        <dbReference type="EMBL" id="OQW52243.1"/>
    </source>
</evidence>
<keyword evidence="5 9" id="KW-0132">Cell division</keyword>
<dbReference type="AlphaFoldDB" id="A0A1W9HXT4"/>
<name>A0A1W9HXT4_9HYPH</name>
<evidence type="ECO:0000313" key="14">
    <source>
        <dbReference type="Proteomes" id="UP000192872"/>
    </source>
</evidence>
<dbReference type="SUPFAM" id="SSF51984">
    <property type="entry name" value="MurCD N-terminal domain"/>
    <property type="match status" value="1"/>
</dbReference>
<comment type="catalytic activity">
    <reaction evidence="9 10">
        <text>UDP-N-acetyl-alpha-D-muramoyl-L-alanine + D-glutamate + ATP = UDP-N-acetyl-alpha-D-muramoyl-L-alanyl-D-glutamate + ADP + phosphate + H(+)</text>
        <dbReference type="Rhea" id="RHEA:16429"/>
        <dbReference type="ChEBI" id="CHEBI:15378"/>
        <dbReference type="ChEBI" id="CHEBI:29986"/>
        <dbReference type="ChEBI" id="CHEBI:30616"/>
        <dbReference type="ChEBI" id="CHEBI:43474"/>
        <dbReference type="ChEBI" id="CHEBI:83898"/>
        <dbReference type="ChEBI" id="CHEBI:83900"/>
        <dbReference type="ChEBI" id="CHEBI:456216"/>
        <dbReference type="EC" id="6.3.2.9"/>
    </reaction>
</comment>
<accession>A0A1W9HXT4</accession>
<keyword evidence="3 9" id="KW-0963">Cytoplasm</keyword>
<evidence type="ECO:0000256" key="6">
    <source>
        <dbReference type="ARBA" id="ARBA00022741"/>
    </source>
</evidence>
<comment type="function">
    <text evidence="9 10">Cell wall formation. Catalyzes the addition of glutamate to the nucleotide precursor UDP-N-acetylmuramoyl-L-alanine (UMA).</text>
</comment>
<evidence type="ECO:0000256" key="7">
    <source>
        <dbReference type="ARBA" id="ARBA00022840"/>
    </source>
</evidence>
<feature type="domain" description="Mur ligase C-terminal" evidence="11">
    <location>
        <begin position="322"/>
        <end position="435"/>
    </location>
</feature>
<evidence type="ECO:0000259" key="11">
    <source>
        <dbReference type="Pfam" id="PF02875"/>
    </source>
</evidence>
<dbReference type="GO" id="GO:0005737">
    <property type="term" value="C:cytoplasm"/>
    <property type="evidence" value="ECO:0007669"/>
    <property type="project" value="UniProtKB-SubCell"/>
</dbReference>
<dbReference type="HAMAP" id="MF_00639">
    <property type="entry name" value="MurD"/>
    <property type="match status" value="1"/>
</dbReference>
<dbReference type="InterPro" id="IPR005762">
    <property type="entry name" value="MurD"/>
</dbReference>
<dbReference type="GO" id="GO:0009252">
    <property type="term" value="P:peptidoglycan biosynthetic process"/>
    <property type="evidence" value="ECO:0007669"/>
    <property type="project" value="UniProtKB-UniRule"/>
</dbReference>
<evidence type="ECO:0000259" key="12">
    <source>
        <dbReference type="Pfam" id="PF08245"/>
    </source>
</evidence>
<keyword evidence="9 10" id="KW-0961">Cell wall biogenesis/degradation</keyword>
<evidence type="ECO:0000256" key="4">
    <source>
        <dbReference type="ARBA" id="ARBA00022598"/>
    </source>
</evidence>
<keyword evidence="4 9" id="KW-0436">Ligase</keyword>
<sequence>MIALTTRRGQRLAIVGLGASGMAAARALDAGGADIIGYDDSPARMAEAQAAGLATGDLKNLSWADLSALVLAPGIPLTHPKPHWSVERARAAGIPVIGDLDLFFGERQAHVPPAPVIAITGTNGKSTTTALIGHVIGQAGRQVAIGGNIGTPVLALEPLTPACHYVIECSSYQIDLTPALSPRVGIHLNLTPDHIDRHGSFEGYEAVKERLIAAVEPEGTAIVGVDDNASAAIADRAEQRGQIVVRLSMKRPLADGIYLDGTRLMRAHGGAGTVLVDLAGIDTLRGVHNAQNAAAAFAAAASLGIDDKKIVAALMSFPGLAHRMQIVGRRGKVIFVNDSKATNADAARQALASYDHIHWIAGGVAKAGGIADLKTLFAKIRHAYLIGDAAPSFAATLAGHVATSLCGTLEEALRQAAAAAQQDDASEPVVLLSPACASFDQFANFEVRGEAFTALVAALP</sequence>
<dbReference type="GO" id="GO:0008764">
    <property type="term" value="F:UDP-N-acetylmuramoylalanine-D-glutamate ligase activity"/>
    <property type="evidence" value="ECO:0007669"/>
    <property type="project" value="UniProtKB-UniRule"/>
</dbReference>
<evidence type="ECO:0000256" key="5">
    <source>
        <dbReference type="ARBA" id="ARBA00022618"/>
    </source>
</evidence>
<evidence type="ECO:0000256" key="10">
    <source>
        <dbReference type="RuleBase" id="RU003664"/>
    </source>
</evidence>
<dbReference type="InterPro" id="IPR018109">
    <property type="entry name" value="Folylpolyglutamate_synth_CS"/>
</dbReference>
<dbReference type="GO" id="GO:0071555">
    <property type="term" value="P:cell wall organization"/>
    <property type="evidence" value="ECO:0007669"/>
    <property type="project" value="UniProtKB-KW"/>
</dbReference>
<feature type="domain" description="Mur ligase central" evidence="12">
    <location>
        <begin position="119"/>
        <end position="300"/>
    </location>
</feature>
<reference evidence="13 14" key="1">
    <citation type="journal article" date="2017" name="Water Res.">
        <title>Comammox in drinking water systems.</title>
        <authorList>
            <person name="Wang Y."/>
            <person name="Ma L."/>
            <person name="Mao Y."/>
            <person name="Jiang X."/>
            <person name="Xia Y."/>
            <person name="Yu K."/>
            <person name="Li B."/>
            <person name="Zhang T."/>
        </authorList>
    </citation>
    <scope>NUCLEOTIDE SEQUENCE [LARGE SCALE GENOMIC DNA]</scope>
    <source>
        <strain evidence="13">SG_bin8</strain>
    </source>
</reference>
<evidence type="ECO:0000256" key="3">
    <source>
        <dbReference type="ARBA" id="ARBA00022490"/>
    </source>
</evidence>
<dbReference type="GO" id="GO:0008360">
    <property type="term" value="P:regulation of cell shape"/>
    <property type="evidence" value="ECO:0007669"/>
    <property type="project" value="UniProtKB-KW"/>
</dbReference>
<keyword evidence="6 9" id="KW-0547">Nucleotide-binding</keyword>
<protein>
    <recommendedName>
        <fullName evidence="9 10">UDP-N-acetylmuramoylalanine--D-glutamate ligase</fullName>
        <ecNumber evidence="9 10">6.3.2.9</ecNumber>
    </recommendedName>
    <alternativeName>
        <fullName evidence="9">D-glutamic acid-adding enzyme</fullName>
    </alternativeName>
    <alternativeName>
        <fullName evidence="9">UDP-N-acetylmuramoyl-L-alanyl-D-glutamate synthetase</fullName>
    </alternativeName>
</protein>
<evidence type="ECO:0000256" key="2">
    <source>
        <dbReference type="ARBA" id="ARBA00004752"/>
    </source>
</evidence>
<dbReference type="EC" id="6.3.2.9" evidence="9 10"/>
<dbReference type="Gene3D" id="3.40.1190.10">
    <property type="entry name" value="Mur-like, catalytic domain"/>
    <property type="match status" value="1"/>
</dbReference>
<dbReference type="GO" id="GO:0004326">
    <property type="term" value="F:tetrahydrofolylpolyglutamate synthase activity"/>
    <property type="evidence" value="ECO:0007669"/>
    <property type="project" value="InterPro"/>
</dbReference>
<dbReference type="UniPathway" id="UPA00219"/>
<dbReference type="PANTHER" id="PTHR43692:SF1">
    <property type="entry name" value="UDP-N-ACETYLMURAMOYLALANINE--D-GLUTAMATE LIGASE"/>
    <property type="match status" value="1"/>
</dbReference>
<comment type="pathway">
    <text evidence="2 9 10">Cell wall biogenesis; peptidoglycan biosynthesis.</text>
</comment>
<comment type="caution">
    <text evidence="13">The sequence shown here is derived from an EMBL/GenBank/DDBJ whole genome shotgun (WGS) entry which is preliminary data.</text>
</comment>
<dbReference type="RefSeq" id="WP_376801406.1">
    <property type="nucleotide sequence ID" value="NZ_DBNB01000021.1"/>
</dbReference>
<evidence type="ECO:0000256" key="8">
    <source>
        <dbReference type="ARBA" id="ARBA00023306"/>
    </source>
</evidence>
<dbReference type="Gene3D" id="3.90.190.20">
    <property type="entry name" value="Mur ligase, C-terminal domain"/>
    <property type="match status" value="1"/>
</dbReference>
<keyword evidence="8 9" id="KW-0131">Cell cycle</keyword>
<proteinExistence type="inferred from homology"/>
<dbReference type="InterPro" id="IPR036565">
    <property type="entry name" value="Mur-like_cat_sf"/>
</dbReference>
<dbReference type="InterPro" id="IPR013221">
    <property type="entry name" value="Mur_ligase_cen"/>
</dbReference>
<comment type="similarity">
    <text evidence="9">Belongs to the MurCDEF family.</text>
</comment>
<dbReference type="InterPro" id="IPR036615">
    <property type="entry name" value="Mur_ligase_C_dom_sf"/>
</dbReference>
<dbReference type="GO" id="GO:0005524">
    <property type="term" value="F:ATP binding"/>
    <property type="evidence" value="ECO:0007669"/>
    <property type="project" value="UniProtKB-UniRule"/>
</dbReference>
<dbReference type="PANTHER" id="PTHR43692">
    <property type="entry name" value="UDP-N-ACETYLMURAMOYLALANINE--D-GLUTAMATE LIGASE"/>
    <property type="match status" value="1"/>
</dbReference>
<dbReference type="Proteomes" id="UP000192872">
    <property type="component" value="Unassembled WGS sequence"/>
</dbReference>
<comment type="subcellular location">
    <subcellularLocation>
        <location evidence="1 9 10">Cytoplasm</location>
    </subcellularLocation>
</comment>
<dbReference type="Pfam" id="PF02875">
    <property type="entry name" value="Mur_ligase_C"/>
    <property type="match status" value="1"/>
</dbReference>
<dbReference type="Pfam" id="PF21799">
    <property type="entry name" value="MurD-like_N"/>
    <property type="match status" value="1"/>
</dbReference>
<dbReference type="InterPro" id="IPR004101">
    <property type="entry name" value="Mur_ligase_C"/>
</dbReference>
<evidence type="ECO:0000256" key="9">
    <source>
        <dbReference type="HAMAP-Rule" id="MF_00639"/>
    </source>
</evidence>
<keyword evidence="9 10" id="KW-0573">Peptidoglycan synthesis</keyword>
<gene>
    <name evidence="9 13" type="primary">murD</name>
    <name evidence="13" type="ORF">A4S15_08835</name>
</gene>
<feature type="binding site" evidence="9">
    <location>
        <begin position="121"/>
        <end position="127"/>
    </location>
    <ligand>
        <name>ATP</name>
        <dbReference type="ChEBI" id="CHEBI:30616"/>
    </ligand>
</feature>
<keyword evidence="9 10" id="KW-0133">Cell shape</keyword>
<dbReference type="EMBL" id="LWDL01000015">
    <property type="protein sequence ID" value="OQW52243.1"/>
    <property type="molecule type" value="Genomic_DNA"/>
</dbReference>
<dbReference type="SUPFAM" id="SSF53244">
    <property type="entry name" value="MurD-like peptide ligases, peptide-binding domain"/>
    <property type="match status" value="1"/>
</dbReference>
<dbReference type="PROSITE" id="PS01011">
    <property type="entry name" value="FOLYLPOLYGLU_SYNT_1"/>
    <property type="match status" value="1"/>
</dbReference>
<keyword evidence="7 9" id="KW-0067">ATP-binding</keyword>
<dbReference type="GO" id="GO:0051301">
    <property type="term" value="P:cell division"/>
    <property type="evidence" value="ECO:0007669"/>
    <property type="project" value="UniProtKB-KW"/>
</dbReference>